<evidence type="ECO:0000256" key="4">
    <source>
        <dbReference type="ARBA" id="ARBA00020311"/>
    </source>
</evidence>
<dbReference type="Pfam" id="PF00476">
    <property type="entry name" value="DNA_pol_A"/>
    <property type="match status" value="1"/>
</dbReference>
<dbReference type="GO" id="GO:0008408">
    <property type="term" value="F:3'-5' exonuclease activity"/>
    <property type="evidence" value="ECO:0007669"/>
    <property type="project" value="UniProtKB-UniRule"/>
</dbReference>
<evidence type="ECO:0000259" key="19">
    <source>
        <dbReference type="SMART" id="SM00474"/>
    </source>
</evidence>
<keyword evidence="7 17" id="KW-0235">DNA replication</keyword>
<dbReference type="GO" id="GO:0008409">
    <property type="term" value="F:5'-3' exonuclease activity"/>
    <property type="evidence" value="ECO:0007669"/>
    <property type="project" value="UniProtKB-UniRule"/>
</dbReference>
<evidence type="ECO:0000256" key="9">
    <source>
        <dbReference type="ARBA" id="ARBA00022763"/>
    </source>
</evidence>
<dbReference type="OrthoDB" id="9806424at2"/>
<dbReference type="InterPro" id="IPR020045">
    <property type="entry name" value="DNA_polI_H3TH"/>
</dbReference>
<dbReference type="InterPro" id="IPR036279">
    <property type="entry name" value="5-3_exonuclease_C_sf"/>
</dbReference>
<proteinExistence type="inferred from homology"/>
<dbReference type="GO" id="GO:0006302">
    <property type="term" value="P:double-strand break repair"/>
    <property type="evidence" value="ECO:0007669"/>
    <property type="project" value="TreeGrafter"/>
</dbReference>
<dbReference type="Pfam" id="PF01367">
    <property type="entry name" value="5_3_exonuc"/>
    <property type="match status" value="1"/>
</dbReference>
<dbReference type="InterPro" id="IPR036397">
    <property type="entry name" value="RNaseH_sf"/>
</dbReference>
<dbReference type="NCBIfam" id="NF004397">
    <property type="entry name" value="PRK05755.1"/>
    <property type="match status" value="1"/>
</dbReference>
<feature type="region of interest" description="Disordered" evidence="18">
    <location>
        <begin position="292"/>
        <end position="313"/>
    </location>
</feature>
<dbReference type="GO" id="GO:0003677">
    <property type="term" value="F:DNA binding"/>
    <property type="evidence" value="ECO:0007669"/>
    <property type="project" value="UniProtKB-UniRule"/>
</dbReference>
<keyword evidence="9 17" id="KW-0227">DNA damage</keyword>
<dbReference type="GO" id="GO:0006261">
    <property type="term" value="P:DNA-templated DNA replication"/>
    <property type="evidence" value="ECO:0007669"/>
    <property type="project" value="UniProtKB-UniRule"/>
</dbReference>
<evidence type="ECO:0000256" key="12">
    <source>
        <dbReference type="ARBA" id="ARBA00022932"/>
    </source>
</evidence>
<evidence type="ECO:0000256" key="7">
    <source>
        <dbReference type="ARBA" id="ARBA00022705"/>
    </source>
</evidence>
<dbReference type="SUPFAM" id="SSF53098">
    <property type="entry name" value="Ribonuclease H-like"/>
    <property type="match status" value="1"/>
</dbReference>
<dbReference type="Pfam" id="PF02739">
    <property type="entry name" value="5_3_exonuc_N"/>
    <property type="match status" value="1"/>
</dbReference>
<dbReference type="EMBL" id="FOLD01000008">
    <property type="protein sequence ID" value="SFC65173.1"/>
    <property type="molecule type" value="Genomic_DNA"/>
</dbReference>
<dbReference type="EC" id="2.7.7.7" evidence="3 16"/>
<evidence type="ECO:0000259" key="20">
    <source>
        <dbReference type="SMART" id="SM00475"/>
    </source>
</evidence>
<dbReference type="Proteomes" id="UP000198639">
    <property type="component" value="Unassembled WGS sequence"/>
</dbReference>
<evidence type="ECO:0000256" key="2">
    <source>
        <dbReference type="ARBA" id="ARBA00011541"/>
    </source>
</evidence>
<evidence type="ECO:0000256" key="18">
    <source>
        <dbReference type="SAM" id="MobiDB-lite"/>
    </source>
</evidence>
<feature type="domain" description="5'-3' exonuclease" evidence="20">
    <location>
        <begin position="1"/>
        <end position="257"/>
    </location>
</feature>
<dbReference type="InterPro" id="IPR002421">
    <property type="entry name" value="5-3_exonuclease"/>
</dbReference>
<dbReference type="FunFam" id="1.20.1060.10:FF:000001">
    <property type="entry name" value="DNA polymerase I"/>
    <property type="match status" value="1"/>
</dbReference>
<evidence type="ECO:0000256" key="17">
    <source>
        <dbReference type="RuleBase" id="RU004460"/>
    </source>
</evidence>
<dbReference type="FunFam" id="3.40.50.1010:FF:000001">
    <property type="entry name" value="DNA polymerase I"/>
    <property type="match status" value="1"/>
</dbReference>
<evidence type="ECO:0000256" key="11">
    <source>
        <dbReference type="ARBA" id="ARBA00022839"/>
    </source>
</evidence>
<keyword evidence="23" id="KW-1185">Reference proteome</keyword>
<dbReference type="FunFam" id="1.10.150.20:FF:000003">
    <property type="entry name" value="DNA polymerase I"/>
    <property type="match status" value="1"/>
</dbReference>
<dbReference type="GO" id="GO:0003887">
    <property type="term" value="F:DNA-directed DNA polymerase activity"/>
    <property type="evidence" value="ECO:0007669"/>
    <property type="project" value="UniProtKB-UniRule"/>
</dbReference>
<dbReference type="SUPFAM" id="SSF47807">
    <property type="entry name" value="5' to 3' exonuclease, C-terminal subdomain"/>
    <property type="match status" value="1"/>
</dbReference>
<dbReference type="Gene3D" id="1.20.1060.10">
    <property type="entry name" value="Taq DNA Polymerase, Chain T, domain 4"/>
    <property type="match status" value="1"/>
</dbReference>
<dbReference type="InterPro" id="IPR012337">
    <property type="entry name" value="RNaseH-like_sf"/>
</dbReference>
<dbReference type="InterPro" id="IPR043502">
    <property type="entry name" value="DNA/RNA_pol_sf"/>
</dbReference>
<accession>A0A1I1L452</accession>
<dbReference type="SMART" id="SM00475">
    <property type="entry name" value="53EXOc"/>
    <property type="match status" value="1"/>
</dbReference>
<protein>
    <recommendedName>
        <fullName evidence="4 16">DNA polymerase I</fullName>
        <ecNumber evidence="3 16">2.7.7.7</ecNumber>
    </recommendedName>
</protein>
<dbReference type="RefSeq" id="WP_091874188.1">
    <property type="nucleotide sequence ID" value="NZ_FOLD01000008.1"/>
</dbReference>
<dbReference type="InterPro" id="IPR002562">
    <property type="entry name" value="3'-5'_exonuclease_dom"/>
</dbReference>
<evidence type="ECO:0000313" key="22">
    <source>
        <dbReference type="EMBL" id="SFC65173.1"/>
    </source>
</evidence>
<evidence type="ECO:0000256" key="6">
    <source>
        <dbReference type="ARBA" id="ARBA00022695"/>
    </source>
</evidence>
<dbReference type="InterPro" id="IPR018320">
    <property type="entry name" value="DNA_polymerase_1"/>
</dbReference>
<dbReference type="PROSITE" id="PS00447">
    <property type="entry name" value="DNA_POLYMERASE_A"/>
    <property type="match status" value="1"/>
</dbReference>
<dbReference type="PANTHER" id="PTHR10133:SF27">
    <property type="entry name" value="DNA POLYMERASE NU"/>
    <property type="match status" value="1"/>
</dbReference>
<dbReference type="CDD" id="cd09898">
    <property type="entry name" value="H3TH_53EXO"/>
    <property type="match status" value="1"/>
</dbReference>
<dbReference type="Gene3D" id="3.30.420.10">
    <property type="entry name" value="Ribonuclease H-like superfamily/Ribonuclease H"/>
    <property type="match status" value="1"/>
</dbReference>
<comment type="catalytic activity">
    <reaction evidence="15 17">
        <text>DNA(n) + a 2'-deoxyribonucleoside 5'-triphosphate = DNA(n+1) + diphosphate</text>
        <dbReference type="Rhea" id="RHEA:22508"/>
        <dbReference type="Rhea" id="RHEA-COMP:17339"/>
        <dbReference type="Rhea" id="RHEA-COMP:17340"/>
        <dbReference type="ChEBI" id="CHEBI:33019"/>
        <dbReference type="ChEBI" id="CHEBI:61560"/>
        <dbReference type="ChEBI" id="CHEBI:173112"/>
        <dbReference type="EC" id="2.7.7.7"/>
    </reaction>
</comment>
<gene>
    <name evidence="17" type="primary">polA</name>
    <name evidence="22" type="ORF">SAMN05216204_108130</name>
</gene>
<comment type="subunit">
    <text evidence="2">Single-chain monomer with multiple functions.</text>
</comment>
<keyword evidence="10 17" id="KW-0378">Hydrolase</keyword>
<dbReference type="FunFam" id="1.10.150.20:FF:000002">
    <property type="entry name" value="DNA polymerase I"/>
    <property type="match status" value="1"/>
</dbReference>
<dbReference type="InterPro" id="IPR019760">
    <property type="entry name" value="DNA-dir_DNA_pol_A_CS"/>
</dbReference>
<dbReference type="Gene3D" id="3.40.50.1010">
    <property type="entry name" value="5'-nuclease"/>
    <property type="match status" value="1"/>
</dbReference>
<dbReference type="PRINTS" id="PR00868">
    <property type="entry name" value="DNAPOLI"/>
</dbReference>
<feature type="domain" description="DNA-directed DNA polymerase family A palm" evidence="21">
    <location>
        <begin position="682"/>
        <end position="888"/>
    </location>
</feature>
<comment type="similarity">
    <text evidence="1 17">Belongs to the DNA polymerase type-A family.</text>
</comment>
<dbReference type="Gene3D" id="3.30.70.370">
    <property type="match status" value="1"/>
</dbReference>
<evidence type="ECO:0000256" key="10">
    <source>
        <dbReference type="ARBA" id="ARBA00022801"/>
    </source>
</evidence>
<evidence type="ECO:0000256" key="16">
    <source>
        <dbReference type="NCBIfam" id="TIGR00593"/>
    </source>
</evidence>
<evidence type="ECO:0000259" key="21">
    <source>
        <dbReference type="SMART" id="SM00482"/>
    </source>
</evidence>
<dbReference type="InterPro" id="IPR008918">
    <property type="entry name" value="HhH2"/>
</dbReference>
<evidence type="ECO:0000256" key="13">
    <source>
        <dbReference type="ARBA" id="ARBA00023125"/>
    </source>
</evidence>
<evidence type="ECO:0000256" key="3">
    <source>
        <dbReference type="ARBA" id="ARBA00012417"/>
    </source>
</evidence>
<dbReference type="SUPFAM" id="SSF88723">
    <property type="entry name" value="PIN domain-like"/>
    <property type="match status" value="1"/>
</dbReference>
<evidence type="ECO:0000256" key="15">
    <source>
        <dbReference type="ARBA" id="ARBA00049244"/>
    </source>
</evidence>
<dbReference type="SMART" id="SM00474">
    <property type="entry name" value="35EXOc"/>
    <property type="match status" value="1"/>
</dbReference>
<reference evidence="23" key="1">
    <citation type="submission" date="2016-10" db="EMBL/GenBank/DDBJ databases">
        <authorList>
            <person name="Varghese N."/>
            <person name="Submissions S."/>
        </authorList>
    </citation>
    <scope>NUCLEOTIDE SEQUENCE [LARGE SCALE GENOMIC DNA]</scope>
    <source>
        <strain evidence="23">CGMCC 1.12041</strain>
    </source>
</reference>
<evidence type="ECO:0000313" key="23">
    <source>
        <dbReference type="Proteomes" id="UP000198639"/>
    </source>
</evidence>
<feature type="domain" description="3'-5' exonuclease" evidence="19">
    <location>
        <begin position="327"/>
        <end position="513"/>
    </location>
</feature>
<dbReference type="CDD" id="cd08637">
    <property type="entry name" value="DNA_pol_A_pol_I_C"/>
    <property type="match status" value="1"/>
</dbReference>
<keyword evidence="5 17" id="KW-0808">Transferase</keyword>
<keyword evidence="6 17" id="KW-0548">Nucleotidyltransferase</keyword>
<evidence type="ECO:0000256" key="5">
    <source>
        <dbReference type="ARBA" id="ARBA00022679"/>
    </source>
</evidence>
<dbReference type="SUPFAM" id="SSF56672">
    <property type="entry name" value="DNA/RNA polymerases"/>
    <property type="match status" value="1"/>
</dbReference>
<dbReference type="CDD" id="cd09859">
    <property type="entry name" value="PIN_53EXO"/>
    <property type="match status" value="1"/>
</dbReference>
<dbReference type="SMART" id="SM00279">
    <property type="entry name" value="HhH2"/>
    <property type="match status" value="1"/>
</dbReference>
<dbReference type="InterPro" id="IPR020046">
    <property type="entry name" value="5-3_exonucl_a-hlix_arch_N"/>
</dbReference>
<organism evidence="22 23">
    <name type="scientific">Massilia yuzhufengensis</name>
    <dbReference type="NCBI Taxonomy" id="1164594"/>
    <lineage>
        <taxon>Bacteria</taxon>
        <taxon>Pseudomonadati</taxon>
        <taxon>Pseudomonadota</taxon>
        <taxon>Betaproteobacteria</taxon>
        <taxon>Burkholderiales</taxon>
        <taxon>Oxalobacteraceae</taxon>
        <taxon>Telluria group</taxon>
        <taxon>Massilia</taxon>
    </lineage>
</organism>
<dbReference type="Gene3D" id="1.10.150.20">
    <property type="entry name" value="5' to 3' exonuclease, C-terminal subdomain"/>
    <property type="match status" value="2"/>
</dbReference>
<dbReference type="NCBIfam" id="TIGR00593">
    <property type="entry name" value="pola"/>
    <property type="match status" value="1"/>
</dbReference>
<dbReference type="Pfam" id="PF01612">
    <property type="entry name" value="DNA_pol_A_exo1"/>
    <property type="match status" value="1"/>
</dbReference>
<dbReference type="InterPro" id="IPR029060">
    <property type="entry name" value="PIN-like_dom_sf"/>
</dbReference>
<keyword evidence="11 17" id="KW-0269">Exonuclease</keyword>
<evidence type="ECO:0000256" key="1">
    <source>
        <dbReference type="ARBA" id="ARBA00007705"/>
    </source>
</evidence>
<evidence type="ECO:0000256" key="14">
    <source>
        <dbReference type="ARBA" id="ARBA00023204"/>
    </source>
</evidence>
<keyword evidence="8" id="KW-0540">Nuclease</keyword>
<dbReference type="STRING" id="1164594.SAMN05216204_108130"/>
<dbReference type="SMART" id="SM00482">
    <property type="entry name" value="POLAc"/>
    <property type="match status" value="1"/>
</dbReference>
<dbReference type="AlphaFoldDB" id="A0A1I1L452"/>
<dbReference type="InterPro" id="IPR001098">
    <property type="entry name" value="DNA-dir_DNA_pol_A_palm_dom"/>
</dbReference>
<dbReference type="InterPro" id="IPR002298">
    <property type="entry name" value="DNA_polymerase_A"/>
</dbReference>
<comment type="function">
    <text evidence="17">In addition to polymerase activity, this DNA polymerase exhibits 3'-5' and 5'-3' exonuclease activity.</text>
</comment>
<dbReference type="PANTHER" id="PTHR10133">
    <property type="entry name" value="DNA POLYMERASE I"/>
    <property type="match status" value="1"/>
</dbReference>
<keyword evidence="12 17" id="KW-0239">DNA-directed DNA polymerase</keyword>
<sequence>MENTLLLVDGSSYLYRAFHALPDLRSPDGFPTGAMHGMVNMLRRLRADFPAAYIACVFDAKGKTFRDDLYADYKATRASMPEDLGKQIEPIHEVVRHMGWPILMVEGVEADDVIGTLAVQAYARGMKTVISTGDKDLAQLVNERVMLINTMSNEKLDEAGVVAKFGVPPNRIIDYLTLIGDTVDNIPGVNKCGPKTAVKWLTLHGSLDGVVENAHAITGAVGENLRAALEWLPKGRELITVKTDCDLVNHIVSFEETLVGRPEDAEALRDFFQRYGFKTMLRDLGGAGRADGAVAPARGSAAGGGPLNSPEGASDTLPGMAIIKGEYETILTDEQLDKWLALVDAAELTSIDTETTSLDPLTAQMVGISLSVEPGKGAYIPVAHRYAGAPDQLAREHVLERMRPWLENPAKPKLGQNLKYDMHIFENHGVKLKGIVHDTLLQSYVFESHKPHDMDTMAMRHLGYTTIPFVDVCGKGANMICFDQVELGRATEYAGEDSDITLRLHGAMLGHVEADKGLNYIYRNIEMPTMEVLQKIERNGVLIDAELLQVQSSELGARMLELEQQAYELAGGPFNLGSPKQIGEIFFGKLALPVIKKTATGAPSTDEEVLQKLAEDYPLPKILLEYRGMSKLKSTYTDKLPKMVNQQTGRVHTNYAQAVAITGRLSSNEPNLQNIPVRTSEGRRIREAFIAPPGSVIVSADYSQIELRIMAHISGDPAMLKAFADGEDIHRATAAEIFGIAPAEVQSEQRRYAKVINFGLIYGMSAFGLAQNLGIERGAAASYIDRYFARFAGVKQYMDETRLQAKARGYVETVFGRRLWLPEINSPNGPRRAGAERAAINAPMQGTAADLIKLAMIAVQGWLEADGLATRMIMQVHDELVLEVPEAELELVRVKLPELMASVATLNVPLVAETGVGPNWERAH</sequence>
<evidence type="ECO:0000256" key="8">
    <source>
        <dbReference type="ARBA" id="ARBA00022722"/>
    </source>
</evidence>
<keyword evidence="13 17" id="KW-0238">DNA-binding</keyword>
<keyword evidence="14 17" id="KW-0234">DNA repair</keyword>
<dbReference type="CDD" id="cd06139">
    <property type="entry name" value="DNA_polA_I_Ecoli_like_exo"/>
    <property type="match status" value="1"/>
</dbReference>
<name>A0A1I1L452_9BURK</name>
<dbReference type="FunFam" id="3.30.420.10:FF:000026">
    <property type="entry name" value="DNA polymerase I"/>
    <property type="match status" value="1"/>
</dbReference>